<accession>M5SGP8</accession>
<dbReference type="Proteomes" id="UP000011996">
    <property type="component" value="Unassembled WGS sequence"/>
</dbReference>
<dbReference type="RefSeq" id="WP_008666621.1">
    <property type="nucleotide sequence ID" value="NZ_ANOF01000082.1"/>
</dbReference>
<feature type="chain" id="PRO_5004071586" evidence="1">
    <location>
        <begin position="25"/>
        <end position="329"/>
    </location>
</feature>
<proteinExistence type="predicted"/>
<dbReference type="AlphaFoldDB" id="M5SGP8"/>
<name>M5SGP8_9BACT</name>
<dbReference type="OrthoDB" id="242375at2"/>
<dbReference type="PATRIC" id="fig|1263868.3.peg.2765"/>
<keyword evidence="1" id="KW-0732">Signal</keyword>
<organism evidence="2 3">
    <name type="scientific">Rhodopirellula europaea SH398</name>
    <dbReference type="NCBI Taxonomy" id="1263868"/>
    <lineage>
        <taxon>Bacteria</taxon>
        <taxon>Pseudomonadati</taxon>
        <taxon>Planctomycetota</taxon>
        <taxon>Planctomycetia</taxon>
        <taxon>Pirellulales</taxon>
        <taxon>Pirellulaceae</taxon>
        <taxon>Rhodopirellula</taxon>
    </lineage>
</organism>
<sequence length="329" mass="37927">MKRFKISLLALFYSFIVTNQSTFGAELNLTETDETIRITLRGKPVLQYIKKSQPVPDGLPQYFCRSGYIHPVYTPTGQELTGDYPADHAHQHAIFFAWVKSQFDGKSVDFWNQAKDLGKVEFREVLNLRREEQSVSFSVKHAFMVKIGEEWIDALYEVWTVTVHQTPADHFVIDLVSVQQCASDKPLSLAEYHYGGMAFRGNVQWLREKDDHSINPGDVQYLTSDGKDRWEGNHTRPNWVAFSGQIDGQDVSATVFCSPKNFRAPQHVRIHPNKPYFCFAPMVEGPFEIVPDKEYVSRYRYLVTSKAADINMIEKHWDEYTKAENATEK</sequence>
<evidence type="ECO:0000313" key="2">
    <source>
        <dbReference type="EMBL" id="EMI26882.1"/>
    </source>
</evidence>
<gene>
    <name evidence="2" type="ORF">RESH_02546</name>
</gene>
<dbReference type="Pfam" id="PF14100">
    <property type="entry name" value="DUF6807"/>
    <property type="match status" value="1"/>
</dbReference>
<protein>
    <submittedName>
        <fullName evidence="2">Putative secreted protein</fullName>
    </submittedName>
</protein>
<dbReference type="InterPro" id="IPR029475">
    <property type="entry name" value="DUF6807"/>
</dbReference>
<evidence type="ECO:0000256" key="1">
    <source>
        <dbReference type="SAM" id="SignalP"/>
    </source>
</evidence>
<reference evidence="2 3" key="1">
    <citation type="journal article" date="2013" name="Mar. Genomics">
        <title>Expression of sulfatases in Rhodopirellula baltica and the diversity of sulfatases in the genus Rhodopirellula.</title>
        <authorList>
            <person name="Wegner C.E."/>
            <person name="Richter-Heitmann T."/>
            <person name="Klindworth A."/>
            <person name="Klockow C."/>
            <person name="Richter M."/>
            <person name="Achstetter T."/>
            <person name="Glockner F.O."/>
            <person name="Harder J."/>
        </authorList>
    </citation>
    <scope>NUCLEOTIDE SEQUENCE [LARGE SCALE GENOMIC DNA]</scope>
    <source>
        <strain evidence="2 3">SH398</strain>
    </source>
</reference>
<feature type="signal peptide" evidence="1">
    <location>
        <begin position="1"/>
        <end position="24"/>
    </location>
</feature>
<comment type="caution">
    <text evidence="2">The sequence shown here is derived from an EMBL/GenBank/DDBJ whole genome shotgun (WGS) entry which is preliminary data.</text>
</comment>
<evidence type="ECO:0000313" key="3">
    <source>
        <dbReference type="Proteomes" id="UP000011996"/>
    </source>
</evidence>
<dbReference type="STRING" id="1263868.RESH_02546"/>
<dbReference type="EMBL" id="ANOF01000082">
    <property type="protein sequence ID" value="EMI26882.1"/>
    <property type="molecule type" value="Genomic_DNA"/>
</dbReference>